<evidence type="ECO:0000313" key="1">
    <source>
        <dbReference type="EMBL" id="RAQ30143.1"/>
    </source>
</evidence>
<evidence type="ECO:0000313" key="2">
    <source>
        <dbReference type="Proteomes" id="UP000249377"/>
    </source>
</evidence>
<dbReference type="Pfam" id="PF07009">
    <property type="entry name" value="NusG_II"/>
    <property type="match status" value="1"/>
</dbReference>
<dbReference type="Proteomes" id="UP000249377">
    <property type="component" value="Unassembled WGS sequence"/>
</dbReference>
<dbReference type="Gene3D" id="2.60.320.10">
    <property type="entry name" value="N-utilization substance G protein NusG, insert domain"/>
    <property type="match status" value="1"/>
</dbReference>
<proteinExistence type="predicted"/>
<dbReference type="RefSeq" id="WP_112331339.1">
    <property type="nucleotide sequence ID" value="NZ_QLYR01000001.1"/>
</dbReference>
<dbReference type="CDD" id="cd09846">
    <property type="entry name" value="DUF1312"/>
    <property type="match status" value="1"/>
</dbReference>
<dbReference type="EMBL" id="QLYR01000001">
    <property type="protein sequence ID" value="RAQ30143.1"/>
    <property type="molecule type" value="Genomic_DNA"/>
</dbReference>
<protein>
    <submittedName>
        <fullName evidence="1">NusG domain II-containing protein</fullName>
    </submittedName>
</protein>
<accession>A0A328UKX8</accession>
<sequence>MKQKKWPFFLLVLLLAAGILGSVLVLQRPDTSMVEVVRDGQVLYQFDLAQEADRVLEIEYEGRVNTIEIKDHQIHMQAAECPDNTCVHMGWLDSAAPIVCLPNHLVIQFAENHEALDGIAR</sequence>
<comment type="caution">
    <text evidence="1">The sequence shown here is derived from an EMBL/GenBank/DDBJ whole genome shotgun (WGS) entry which is preliminary data.</text>
</comment>
<dbReference type="AlphaFoldDB" id="A0A328UKX8"/>
<keyword evidence="2" id="KW-1185">Reference proteome</keyword>
<reference evidence="1 2" key="1">
    <citation type="submission" date="2018-06" db="EMBL/GenBank/DDBJ databases">
        <title>Noncontiguous genome sequence of Ruminococcaceae bacterium ASD2818.</title>
        <authorList>
            <person name="Chaplin A.V."/>
            <person name="Sokolova S.R."/>
            <person name="Kochetkova T.O."/>
            <person name="Goltsov A.Y."/>
            <person name="Trofimov D.Y."/>
            <person name="Efimov B.A."/>
        </authorList>
    </citation>
    <scope>NUCLEOTIDE SEQUENCE [LARGE SCALE GENOMIC DNA]</scope>
    <source>
        <strain evidence="1 2">ASD2818</strain>
    </source>
</reference>
<name>A0A328UKX8_9FIRM</name>
<organism evidence="1 2">
    <name type="scientific">Hydrogeniiclostridium mannosilyticum</name>
    <dbReference type="NCBI Taxonomy" id="2764322"/>
    <lineage>
        <taxon>Bacteria</taxon>
        <taxon>Bacillati</taxon>
        <taxon>Bacillota</taxon>
        <taxon>Clostridia</taxon>
        <taxon>Eubacteriales</taxon>
        <taxon>Acutalibacteraceae</taxon>
        <taxon>Hydrogeniiclostridium</taxon>
    </lineage>
</organism>
<dbReference type="InterPro" id="IPR038690">
    <property type="entry name" value="NusG_2_sf"/>
</dbReference>
<gene>
    <name evidence="1" type="ORF">DPQ25_01125</name>
</gene>